<feature type="region of interest" description="Disordered" evidence="1">
    <location>
        <begin position="183"/>
        <end position="204"/>
    </location>
</feature>
<comment type="caution">
    <text evidence="3">The sequence shown here is derived from an EMBL/GenBank/DDBJ whole genome shotgun (WGS) entry which is preliminary data.</text>
</comment>
<dbReference type="EMBL" id="BART01019299">
    <property type="protein sequence ID" value="GAG84386.1"/>
    <property type="molecule type" value="Genomic_DNA"/>
</dbReference>
<gene>
    <name evidence="3" type="ORF">S01H4_36154</name>
</gene>
<dbReference type="Pfam" id="PF04717">
    <property type="entry name" value="Phage_base_V"/>
    <property type="match status" value="1"/>
</dbReference>
<evidence type="ECO:0000256" key="1">
    <source>
        <dbReference type="SAM" id="MobiDB-lite"/>
    </source>
</evidence>
<evidence type="ECO:0000259" key="2">
    <source>
        <dbReference type="Pfam" id="PF04717"/>
    </source>
</evidence>
<protein>
    <recommendedName>
        <fullName evidence="2">Gp5/Type VI secretion system Vgr protein OB-fold domain-containing protein</fullName>
    </recommendedName>
</protein>
<accession>X1CJJ4</accession>
<name>X1CJJ4_9ZZZZ</name>
<organism evidence="3">
    <name type="scientific">marine sediment metagenome</name>
    <dbReference type="NCBI Taxonomy" id="412755"/>
    <lineage>
        <taxon>unclassified sequences</taxon>
        <taxon>metagenomes</taxon>
        <taxon>ecological metagenomes</taxon>
    </lineage>
</organism>
<reference evidence="3" key="1">
    <citation type="journal article" date="2014" name="Front. Microbiol.">
        <title>High frequency of phylogenetically diverse reductive dehalogenase-homologous genes in deep subseafloor sedimentary metagenomes.</title>
        <authorList>
            <person name="Kawai M."/>
            <person name="Futagami T."/>
            <person name="Toyoda A."/>
            <person name="Takaki Y."/>
            <person name="Nishi S."/>
            <person name="Hori S."/>
            <person name="Arai W."/>
            <person name="Tsubouchi T."/>
            <person name="Morono Y."/>
            <person name="Uchiyama I."/>
            <person name="Ito T."/>
            <person name="Fujiyama A."/>
            <person name="Inagaki F."/>
            <person name="Takami H."/>
        </authorList>
    </citation>
    <scope>NUCLEOTIDE SEQUENCE</scope>
    <source>
        <strain evidence="3">Expedition CK06-06</strain>
    </source>
</reference>
<dbReference type="SUPFAM" id="SSF69255">
    <property type="entry name" value="gp5 N-terminal domain-like"/>
    <property type="match status" value="1"/>
</dbReference>
<evidence type="ECO:0000313" key="3">
    <source>
        <dbReference type="EMBL" id="GAG84386.1"/>
    </source>
</evidence>
<dbReference type="AlphaFoldDB" id="X1CJJ4"/>
<dbReference type="InterPro" id="IPR006531">
    <property type="entry name" value="Gp5/Vgr_OB"/>
</dbReference>
<feature type="non-terminal residue" evidence="3">
    <location>
        <position position="204"/>
    </location>
</feature>
<feature type="domain" description="Gp5/Type VI secretion system Vgr protein OB-fold" evidence="2">
    <location>
        <begin position="9"/>
        <end position="74"/>
    </location>
</feature>
<proteinExistence type="predicted"/>
<sequence length="204" mass="22049">MGGMFGHHQGQVVDRNDPDGIGRIRVFIPGIFESPDYSGWIKPFGLFDAVEGRGFFIVPSMDAMIMIVFLYGDALKTKNARYIVGPWGAPAGVTDVPSEAQVGGVVSPDISVMAFNGFAIVVDERDTFKKATLLDRTNGSFIRLDIEAQSIDFSSVLNFNKTVGQDENTDITGDKIETISGSKTCDTVTSDEKTAASKKSPQPE</sequence>